<dbReference type="InterPro" id="IPR019428">
    <property type="entry name" value="7TM_GPCR_serpentine_rcpt_Str"/>
</dbReference>
<evidence type="ECO:0000313" key="3">
    <source>
        <dbReference type="Proteomes" id="UP001432322"/>
    </source>
</evidence>
<dbReference type="Pfam" id="PF10326">
    <property type="entry name" value="7TM_GPCR_Str"/>
    <property type="match status" value="1"/>
</dbReference>
<reference evidence="2" key="1">
    <citation type="submission" date="2023-10" db="EMBL/GenBank/DDBJ databases">
        <title>Genome assembly of Pristionchus species.</title>
        <authorList>
            <person name="Yoshida K."/>
            <person name="Sommer R.J."/>
        </authorList>
    </citation>
    <scope>NUCLEOTIDE SEQUENCE</scope>
    <source>
        <strain evidence="2">RS5133</strain>
    </source>
</reference>
<keyword evidence="1" id="KW-0812">Transmembrane</keyword>
<proteinExistence type="predicted"/>
<sequence>MFHTVYVSICVTFCALSILFDSILTKIARERAGRVGVYRYFTYSFVITDIVYSISYALTAPYWHSAPGVLVFFAASPLWEYYSLMKISMLVWWMSYVTILLCLASSFLYRYGLLCNTAVLEIFTTPWKTKTFLVSSFALFTVWMTLATQIIFHSEDELREDLQAGLDSAPFHVNFSAVYCLGVNIKRRECVK</sequence>
<name>A0AAV5VS21_9BILA</name>
<gene>
    <name evidence="2" type="ORF">PFISCL1PPCAC_13545</name>
</gene>
<accession>A0AAV5VS21</accession>
<organism evidence="2 3">
    <name type="scientific">Pristionchus fissidentatus</name>
    <dbReference type="NCBI Taxonomy" id="1538716"/>
    <lineage>
        <taxon>Eukaryota</taxon>
        <taxon>Metazoa</taxon>
        <taxon>Ecdysozoa</taxon>
        <taxon>Nematoda</taxon>
        <taxon>Chromadorea</taxon>
        <taxon>Rhabditida</taxon>
        <taxon>Rhabditina</taxon>
        <taxon>Diplogasteromorpha</taxon>
        <taxon>Diplogasteroidea</taxon>
        <taxon>Neodiplogasteridae</taxon>
        <taxon>Pristionchus</taxon>
    </lineage>
</organism>
<dbReference type="PANTHER" id="PTHR46178">
    <property type="entry name" value="SEVEN TM RECEPTOR"/>
    <property type="match status" value="1"/>
</dbReference>
<feature type="transmembrane region" description="Helical" evidence="1">
    <location>
        <begin position="37"/>
        <end position="56"/>
    </location>
</feature>
<keyword evidence="1" id="KW-0472">Membrane</keyword>
<evidence type="ECO:0000256" key="1">
    <source>
        <dbReference type="SAM" id="Phobius"/>
    </source>
</evidence>
<dbReference type="AlphaFoldDB" id="A0AAV5VS21"/>
<feature type="transmembrane region" description="Helical" evidence="1">
    <location>
        <begin position="6"/>
        <end position="25"/>
    </location>
</feature>
<keyword evidence="3" id="KW-1185">Reference proteome</keyword>
<dbReference type="PANTHER" id="PTHR46178:SF9">
    <property type="entry name" value="SEVEN TM RECEPTOR"/>
    <property type="match status" value="1"/>
</dbReference>
<feature type="transmembrane region" description="Helical" evidence="1">
    <location>
        <begin position="91"/>
        <end position="112"/>
    </location>
</feature>
<keyword evidence="1" id="KW-1133">Transmembrane helix</keyword>
<comment type="caution">
    <text evidence="2">The sequence shown here is derived from an EMBL/GenBank/DDBJ whole genome shotgun (WGS) entry which is preliminary data.</text>
</comment>
<dbReference type="EMBL" id="BTSY01000004">
    <property type="protein sequence ID" value="GMT22248.1"/>
    <property type="molecule type" value="Genomic_DNA"/>
</dbReference>
<evidence type="ECO:0008006" key="4">
    <source>
        <dbReference type="Google" id="ProtNLM"/>
    </source>
</evidence>
<feature type="transmembrane region" description="Helical" evidence="1">
    <location>
        <begin position="132"/>
        <end position="152"/>
    </location>
</feature>
<protein>
    <recommendedName>
        <fullName evidence="4">G protein-coupled receptor</fullName>
    </recommendedName>
</protein>
<dbReference type="Proteomes" id="UP001432322">
    <property type="component" value="Unassembled WGS sequence"/>
</dbReference>
<evidence type="ECO:0000313" key="2">
    <source>
        <dbReference type="EMBL" id="GMT22248.1"/>
    </source>
</evidence>